<name>A0A9E8N629_9BACT</name>
<dbReference type="RefSeq" id="WP_244824495.1">
    <property type="nucleotide sequence ID" value="NZ_CP112998.1"/>
</dbReference>
<evidence type="ECO:0008006" key="3">
    <source>
        <dbReference type="Google" id="ProtNLM"/>
    </source>
</evidence>
<reference evidence="1" key="1">
    <citation type="submission" date="2022-11" db="EMBL/GenBank/DDBJ databases">
        <title>Dyadobacter pollutisoli sp. nov., isolated from plastic dumped soil.</title>
        <authorList>
            <person name="Kim J.M."/>
            <person name="Kim K.R."/>
            <person name="Lee J.K."/>
            <person name="Hao L."/>
            <person name="Jeon C.O."/>
        </authorList>
    </citation>
    <scope>NUCLEOTIDE SEQUENCE</scope>
    <source>
        <strain evidence="1">U1</strain>
    </source>
</reference>
<dbReference type="AlphaFoldDB" id="A0A9E8N629"/>
<dbReference type="KEGG" id="dpf:ON006_22335"/>
<proteinExistence type="predicted"/>
<protein>
    <recommendedName>
        <fullName evidence="3">Addiction module protein</fullName>
    </recommendedName>
</protein>
<sequence>MSTVDLKERLISKIQEIENEDLLAEAYRLLGMETGIDEPFKLTADQRSAINTGREQIKSGEFLTDQEANDNIEEWLKCKMVA</sequence>
<keyword evidence="2" id="KW-1185">Reference proteome</keyword>
<gene>
    <name evidence="1" type="ORF">ON006_22335</name>
</gene>
<organism evidence="1 2">
    <name type="scientific">Dyadobacter pollutisoli</name>
    <dbReference type="NCBI Taxonomy" id="2910158"/>
    <lineage>
        <taxon>Bacteria</taxon>
        <taxon>Pseudomonadati</taxon>
        <taxon>Bacteroidota</taxon>
        <taxon>Cytophagia</taxon>
        <taxon>Cytophagales</taxon>
        <taxon>Spirosomataceae</taxon>
        <taxon>Dyadobacter</taxon>
    </lineage>
</organism>
<dbReference type="Proteomes" id="UP001164653">
    <property type="component" value="Chromosome"/>
</dbReference>
<dbReference type="EMBL" id="CP112998">
    <property type="protein sequence ID" value="WAC10475.1"/>
    <property type="molecule type" value="Genomic_DNA"/>
</dbReference>
<accession>A0A9E8N629</accession>
<evidence type="ECO:0000313" key="2">
    <source>
        <dbReference type="Proteomes" id="UP001164653"/>
    </source>
</evidence>
<evidence type="ECO:0000313" key="1">
    <source>
        <dbReference type="EMBL" id="WAC10475.1"/>
    </source>
</evidence>